<dbReference type="GeneID" id="19893904"/>
<reference evidence="10" key="1">
    <citation type="journal article" date="2016" name="Nat. Commun.">
        <title>Genome analysis of three Pneumocystis species reveals adaptation mechanisms to life exclusively in mammalian hosts.</title>
        <authorList>
            <person name="Ma L."/>
            <person name="Chen Z."/>
            <person name="Huang D.W."/>
            <person name="Kutty G."/>
            <person name="Ishihara M."/>
            <person name="Wang H."/>
            <person name="Abouelleil A."/>
            <person name="Bishop L."/>
            <person name="Davey E."/>
            <person name="Deng R."/>
            <person name="Deng X."/>
            <person name="Fan L."/>
            <person name="Fantoni G."/>
            <person name="Fitzgerald M."/>
            <person name="Gogineni E."/>
            <person name="Goldberg J.M."/>
            <person name="Handley G."/>
            <person name="Hu X."/>
            <person name="Huber C."/>
            <person name="Jiao X."/>
            <person name="Jones K."/>
            <person name="Levin J.Z."/>
            <person name="Liu Y."/>
            <person name="Macdonald P."/>
            <person name="Melnikov A."/>
            <person name="Raley C."/>
            <person name="Sassi M."/>
            <person name="Sherman B.T."/>
            <person name="Song X."/>
            <person name="Sykes S."/>
            <person name="Tran B."/>
            <person name="Walsh L."/>
            <person name="Xia Y."/>
            <person name="Yang J."/>
            <person name="Young S."/>
            <person name="Zeng Q."/>
            <person name="Zheng X."/>
            <person name="Stephens R."/>
            <person name="Nusbaum C."/>
            <person name="Birren B.W."/>
            <person name="Azadi P."/>
            <person name="Lempicki R.A."/>
            <person name="Cuomo C.A."/>
            <person name="Kovacs J.A."/>
        </authorList>
    </citation>
    <scope>NUCLEOTIDE SEQUENCE [LARGE SCALE GENOMIC DNA]</scope>
    <source>
        <strain evidence="10">B123</strain>
    </source>
</reference>
<dbReference type="SMART" id="SM00490">
    <property type="entry name" value="HELICc"/>
    <property type="match status" value="1"/>
</dbReference>
<dbReference type="PROSITE" id="PS51192">
    <property type="entry name" value="HELICASE_ATP_BIND_1"/>
    <property type="match status" value="1"/>
</dbReference>
<dbReference type="PANTHER" id="PTHR47960">
    <property type="entry name" value="DEAD-BOX ATP-DEPENDENT RNA HELICASE 50"/>
    <property type="match status" value="1"/>
</dbReference>
<dbReference type="InterPro" id="IPR011545">
    <property type="entry name" value="DEAD/DEAH_box_helicase_dom"/>
</dbReference>
<keyword evidence="3" id="KW-0378">Hydrolase</keyword>
<dbReference type="GO" id="GO:0003676">
    <property type="term" value="F:nucleic acid binding"/>
    <property type="evidence" value="ECO:0007669"/>
    <property type="project" value="InterPro"/>
</dbReference>
<evidence type="ECO:0000256" key="1">
    <source>
        <dbReference type="ARBA" id="ARBA00012552"/>
    </source>
</evidence>
<comment type="catalytic activity">
    <reaction evidence="6">
        <text>ATP + H2O = ADP + phosphate + H(+)</text>
        <dbReference type="Rhea" id="RHEA:13065"/>
        <dbReference type="ChEBI" id="CHEBI:15377"/>
        <dbReference type="ChEBI" id="CHEBI:15378"/>
        <dbReference type="ChEBI" id="CHEBI:30616"/>
        <dbReference type="ChEBI" id="CHEBI:43474"/>
        <dbReference type="ChEBI" id="CHEBI:456216"/>
        <dbReference type="EC" id="3.6.4.13"/>
    </reaction>
</comment>
<evidence type="ECO:0000259" key="8">
    <source>
        <dbReference type="PROSITE" id="PS51194"/>
    </source>
</evidence>
<protein>
    <recommendedName>
        <fullName evidence="1">RNA helicase</fullName>
        <ecNumber evidence="1">3.6.4.13</ecNumber>
    </recommendedName>
</protein>
<dbReference type="RefSeq" id="XP_007872074.1">
    <property type="nucleotide sequence ID" value="XM_007873883.1"/>
</dbReference>
<proteinExistence type="predicted"/>
<dbReference type="AlphaFoldDB" id="M7PMV5"/>
<dbReference type="OrthoDB" id="10256233at2759"/>
<sequence length="487" mass="56397">MRILCENNLNGFFYIWIRCFSMKIQKKMGLLRFLENKFIKYELEKKFGKMKNNEFLLSGIERYSSFCGEKLFFLEKKCPKQGKLMIKGFSSLGLMLPIVNSIHKDVLNLFPVVNPTSIQILAIPRILKCYLKKTFYKTFILAAETGSGKTLAYISPVLHILKLEERNLEGINDLRCKGRPRCIILVPTAELVQQIHMLLKRMSHTVKFRSSFVMSGCSWNFIKENVLASVCDILVATPFQIYKFIEEKKLSLDQTRYMIVDEADTLMDISFHSIVLSILNSATNLKLRIFCSSVVSQKYERFLFKHYPDIYKIVTPELHTISKKISFKLIDAQKAFKNNKKMACLSILEKIAKNDVSKKVIVFFNERKHSDEFSHFLKNKGFHAFSLTKYTKDRLNNIHNFIYGNSYDKSLSILVTTDLNSRGVDTVGLKNVILFDLPYNHVDLIHRLGRTGRAGKTGKAYLIYGKGENHEWIRKIQESIRIGKPLI</sequence>
<evidence type="ECO:0000256" key="6">
    <source>
        <dbReference type="ARBA" id="ARBA00047984"/>
    </source>
</evidence>
<gene>
    <name evidence="9" type="ORF">PNEG_00206</name>
</gene>
<dbReference type="Proteomes" id="UP000011958">
    <property type="component" value="Unassembled WGS sequence"/>
</dbReference>
<evidence type="ECO:0000256" key="5">
    <source>
        <dbReference type="ARBA" id="ARBA00022840"/>
    </source>
</evidence>
<evidence type="ECO:0000259" key="7">
    <source>
        <dbReference type="PROSITE" id="PS51192"/>
    </source>
</evidence>
<dbReference type="eggNOG" id="KOG0335">
    <property type="taxonomic scope" value="Eukaryota"/>
</dbReference>
<dbReference type="GO" id="GO:0003724">
    <property type="term" value="F:RNA helicase activity"/>
    <property type="evidence" value="ECO:0007669"/>
    <property type="project" value="UniProtKB-EC"/>
</dbReference>
<keyword evidence="10" id="KW-1185">Reference proteome</keyword>
<keyword evidence="4" id="KW-0347">Helicase</keyword>
<evidence type="ECO:0000256" key="4">
    <source>
        <dbReference type="ARBA" id="ARBA00022806"/>
    </source>
</evidence>
<dbReference type="Gene3D" id="3.40.50.300">
    <property type="entry name" value="P-loop containing nucleotide triphosphate hydrolases"/>
    <property type="match status" value="2"/>
</dbReference>
<dbReference type="InterPro" id="IPR014001">
    <property type="entry name" value="Helicase_ATP-bd"/>
</dbReference>
<dbReference type="GO" id="GO:0005524">
    <property type="term" value="F:ATP binding"/>
    <property type="evidence" value="ECO:0007669"/>
    <property type="project" value="UniProtKB-KW"/>
</dbReference>
<evidence type="ECO:0000313" key="9">
    <source>
        <dbReference type="EMBL" id="EMR11779.1"/>
    </source>
</evidence>
<dbReference type="InterPro" id="IPR001650">
    <property type="entry name" value="Helicase_C-like"/>
</dbReference>
<name>M7PMV5_PNEMU</name>
<feature type="domain" description="Helicase C-terminal" evidence="8">
    <location>
        <begin position="347"/>
        <end position="487"/>
    </location>
</feature>
<evidence type="ECO:0000313" key="10">
    <source>
        <dbReference type="Proteomes" id="UP000011958"/>
    </source>
</evidence>
<accession>M7PMV5</accession>
<dbReference type="VEuPathDB" id="FungiDB:PNEG_00206"/>
<dbReference type="OMA" id="NGDMLMK"/>
<dbReference type="SUPFAM" id="SSF52540">
    <property type="entry name" value="P-loop containing nucleoside triphosphate hydrolases"/>
    <property type="match status" value="2"/>
</dbReference>
<dbReference type="STRING" id="1069680.M7PMV5"/>
<dbReference type="PROSITE" id="PS51194">
    <property type="entry name" value="HELICASE_CTER"/>
    <property type="match status" value="1"/>
</dbReference>
<dbReference type="GO" id="GO:0016787">
    <property type="term" value="F:hydrolase activity"/>
    <property type="evidence" value="ECO:0007669"/>
    <property type="project" value="UniProtKB-KW"/>
</dbReference>
<dbReference type="Pfam" id="PF00270">
    <property type="entry name" value="DEAD"/>
    <property type="match status" value="1"/>
</dbReference>
<evidence type="ECO:0000256" key="3">
    <source>
        <dbReference type="ARBA" id="ARBA00022801"/>
    </source>
</evidence>
<evidence type="ECO:0000256" key="2">
    <source>
        <dbReference type="ARBA" id="ARBA00022741"/>
    </source>
</evidence>
<dbReference type="HOGENOM" id="CLU_003041_18_0_1"/>
<dbReference type="EMBL" id="AFWA02000005">
    <property type="protein sequence ID" value="EMR11779.1"/>
    <property type="molecule type" value="Genomic_DNA"/>
</dbReference>
<dbReference type="InterPro" id="IPR027417">
    <property type="entry name" value="P-loop_NTPase"/>
</dbReference>
<dbReference type="Pfam" id="PF00271">
    <property type="entry name" value="Helicase_C"/>
    <property type="match status" value="1"/>
</dbReference>
<dbReference type="CDD" id="cd18787">
    <property type="entry name" value="SF2_C_DEAD"/>
    <property type="match status" value="1"/>
</dbReference>
<keyword evidence="2" id="KW-0547">Nucleotide-binding</keyword>
<comment type="caution">
    <text evidence="9">The sequence shown here is derived from an EMBL/GenBank/DDBJ whole genome shotgun (WGS) entry which is preliminary data.</text>
</comment>
<dbReference type="SMART" id="SM00487">
    <property type="entry name" value="DEXDc"/>
    <property type="match status" value="1"/>
</dbReference>
<dbReference type="EC" id="3.6.4.13" evidence="1"/>
<feature type="domain" description="Helicase ATP-binding" evidence="7">
    <location>
        <begin position="130"/>
        <end position="313"/>
    </location>
</feature>
<organism evidence="9 10">
    <name type="scientific">Pneumocystis murina (strain B123)</name>
    <name type="common">Mouse pneumocystis pneumonia agent</name>
    <name type="synonym">Pneumocystis carinii f. sp. muris</name>
    <dbReference type="NCBI Taxonomy" id="1069680"/>
    <lineage>
        <taxon>Eukaryota</taxon>
        <taxon>Fungi</taxon>
        <taxon>Dikarya</taxon>
        <taxon>Ascomycota</taxon>
        <taxon>Taphrinomycotina</taxon>
        <taxon>Pneumocystomycetes</taxon>
        <taxon>Pneumocystaceae</taxon>
        <taxon>Pneumocystis</taxon>
    </lineage>
</organism>
<keyword evidence="5" id="KW-0067">ATP-binding</keyword>